<organism evidence="2 3">
    <name type="scientific">Sphingomonas liriopis</name>
    <dbReference type="NCBI Taxonomy" id="2949094"/>
    <lineage>
        <taxon>Bacteria</taxon>
        <taxon>Pseudomonadati</taxon>
        <taxon>Pseudomonadota</taxon>
        <taxon>Alphaproteobacteria</taxon>
        <taxon>Sphingomonadales</taxon>
        <taxon>Sphingomonadaceae</taxon>
        <taxon>Sphingomonas</taxon>
    </lineage>
</organism>
<proteinExistence type="predicted"/>
<accession>A0A9X2HX51</accession>
<feature type="region of interest" description="Disordered" evidence="1">
    <location>
        <begin position="64"/>
        <end position="88"/>
    </location>
</feature>
<sequence length="175" mass="18384">MEPSDAPLSPSGGDADTAALADLAAGRIVDSETVARWLGGWHLARAERRGTVPPDLIAALVEQRAGGDRSMPPPPAPRSDGLTPDASTRDVPLIWTGTAIADCHRVRGLLAHFGTGAEQRLAAGLIAAMVELIVDGPARPRGRADIPLLPPLVLRVAIDPRRIAVLGLRWTGRIT</sequence>
<gene>
    <name evidence="2" type="ORF">M9979_13280</name>
</gene>
<evidence type="ECO:0000313" key="3">
    <source>
        <dbReference type="Proteomes" id="UP001139486"/>
    </source>
</evidence>
<keyword evidence="3" id="KW-1185">Reference proteome</keyword>
<evidence type="ECO:0000313" key="2">
    <source>
        <dbReference type="EMBL" id="MCP3735846.1"/>
    </source>
</evidence>
<dbReference type="RefSeq" id="WP_254289845.1">
    <property type="nucleotide sequence ID" value="NZ_JAMLDY010000016.1"/>
</dbReference>
<name>A0A9X2HX51_9SPHN</name>
<evidence type="ECO:0000256" key="1">
    <source>
        <dbReference type="SAM" id="MobiDB-lite"/>
    </source>
</evidence>
<dbReference type="EMBL" id="JAMLDY010000016">
    <property type="protein sequence ID" value="MCP3735846.1"/>
    <property type="molecule type" value="Genomic_DNA"/>
</dbReference>
<comment type="caution">
    <text evidence="2">The sequence shown here is derived from an EMBL/GenBank/DDBJ whole genome shotgun (WGS) entry which is preliminary data.</text>
</comment>
<protein>
    <submittedName>
        <fullName evidence="2">Uncharacterized protein</fullName>
    </submittedName>
</protein>
<reference evidence="2" key="1">
    <citation type="submission" date="2022-05" db="EMBL/GenBank/DDBJ databases">
        <title>Sphingomonas sp. strain RP10 Genome sequencing and assembly.</title>
        <authorList>
            <person name="Kim I."/>
        </authorList>
    </citation>
    <scope>NUCLEOTIDE SEQUENCE</scope>
    <source>
        <strain evidence="2">RP10</strain>
    </source>
</reference>
<dbReference type="Proteomes" id="UP001139486">
    <property type="component" value="Unassembled WGS sequence"/>
</dbReference>
<dbReference type="AlphaFoldDB" id="A0A9X2HX51"/>